<dbReference type="OMA" id="LCFADVM"/>
<protein>
    <submittedName>
        <fullName evidence="1">Nuclease HARBI1</fullName>
    </submittedName>
</protein>
<dbReference type="OrthoDB" id="1226899at2759"/>
<dbReference type="AlphaFoldDB" id="A0A1S4DFN0"/>
<gene>
    <name evidence="1" type="primary">LOC107829312</name>
</gene>
<dbReference type="InterPro" id="IPR006912">
    <property type="entry name" value="Harbinger_derived_prot"/>
</dbReference>
<dbReference type="PANTHER" id="PTHR47150:SF7">
    <property type="entry name" value="NUCLEASE"/>
    <property type="match status" value="1"/>
</dbReference>
<organism evidence="1">
    <name type="scientific">Nicotiana tabacum</name>
    <name type="common">Common tobacco</name>
    <dbReference type="NCBI Taxonomy" id="4097"/>
    <lineage>
        <taxon>Eukaryota</taxon>
        <taxon>Viridiplantae</taxon>
        <taxon>Streptophyta</taxon>
        <taxon>Embryophyta</taxon>
        <taxon>Tracheophyta</taxon>
        <taxon>Spermatophyta</taxon>
        <taxon>Magnoliopsida</taxon>
        <taxon>eudicotyledons</taxon>
        <taxon>Gunneridae</taxon>
        <taxon>Pentapetalae</taxon>
        <taxon>asterids</taxon>
        <taxon>lamiids</taxon>
        <taxon>Solanales</taxon>
        <taxon>Solanaceae</taxon>
        <taxon>Nicotianoideae</taxon>
        <taxon>Nicotianeae</taxon>
        <taxon>Nicotiana</taxon>
    </lineage>
</organism>
<dbReference type="Pfam" id="PF04827">
    <property type="entry name" value="Plant_tran"/>
    <property type="match status" value="1"/>
</dbReference>
<accession>A0A1S4DFN0</accession>
<proteinExistence type="predicted"/>
<dbReference type="STRING" id="4097.A0A1S4DFN0"/>
<dbReference type="RefSeq" id="XP_016512270.1">
    <property type="nucleotide sequence ID" value="XM_016656784.1"/>
</dbReference>
<evidence type="ECO:0000313" key="1">
    <source>
        <dbReference type="RefSeq" id="XP_016512270.1"/>
    </source>
</evidence>
<reference evidence="1" key="1">
    <citation type="submission" date="2025-08" db="UniProtKB">
        <authorList>
            <consortium name="RefSeq"/>
        </authorList>
    </citation>
    <scope>IDENTIFICATION</scope>
</reference>
<sequence length="264" mass="30041">MLAYSLPADATDEYVKIGESTIIEIMKRFCRVVVEVFDDQYLRSPTTNDVARLLYIGEQCSFPGILGSLDCMHWRCKNCPTAWAGQYACHSGSPIIILEVVADYDLWISHAYFGMPGTNNDINVLESSHLFSNLANGIAPPACYVIQGKEYDIGYYLADSIYPKWSTIVQTIREPRSAKKKYFAMKQESCRKDVERAFRVLQSRFAIVAGPSRFWRKEVLRDIMTTYIILHNIIIEDERDLNAPIEDACECPAPTVEMAVDEDH</sequence>
<dbReference type="KEGG" id="nta:107829312"/>
<name>A0A1S4DFN0_TOBAC</name>
<dbReference type="PaxDb" id="4097-A0A1S4DFN0"/>
<dbReference type="PANTHER" id="PTHR47150">
    <property type="entry name" value="OS12G0169200 PROTEIN"/>
    <property type="match status" value="1"/>
</dbReference>